<evidence type="ECO:0000256" key="3">
    <source>
        <dbReference type="ARBA" id="ARBA00022552"/>
    </source>
</evidence>
<evidence type="ECO:0000313" key="8">
    <source>
        <dbReference type="Proteomes" id="UP000243515"/>
    </source>
</evidence>
<comment type="caution">
    <text evidence="7">The sequence shown here is derived from an EMBL/GenBank/DDBJ whole genome shotgun (WGS) entry which is preliminary data.</text>
</comment>
<evidence type="ECO:0000256" key="4">
    <source>
        <dbReference type="ARBA" id="ARBA00022737"/>
    </source>
</evidence>
<evidence type="ECO:0000313" key="7">
    <source>
        <dbReference type="EMBL" id="OXV11401.1"/>
    </source>
</evidence>
<accession>A0A232M4R1</accession>
<keyword evidence="3" id="KW-0698">rRNA processing</keyword>
<dbReference type="GO" id="GO:0032040">
    <property type="term" value="C:small-subunit processome"/>
    <property type="evidence" value="ECO:0007669"/>
    <property type="project" value="TreeGrafter"/>
</dbReference>
<dbReference type="AlphaFoldDB" id="A0A232M4R1"/>
<dbReference type="InterPro" id="IPR011990">
    <property type="entry name" value="TPR-like_helical_dom_sf"/>
</dbReference>
<dbReference type="PANTHER" id="PTHR23271">
    <property type="entry name" value="HEPATOCELLULAR CARCINOMA-ASSOCIATED ANTIGEN 66"/>
    <property type="match status" value="1"/>
</dbReference>
<reference evidence="7 8" key="1">
    <citation type="journal article" date="2015" name="Environ. Microbiol.">
        <title>Metagenome sequence of Elaphomyces granulatus from sporocarp tissue reveals Ascomycota ectomycorrhizal fingerprints of genome expansion and a Proteobacteria-rich microbiome.</title>
        <authorList>
            <person name="Quandt C.A."/>
            <person name="Kohler A."/>
            <person name="Hesse C.N."/>
            <person name="Sharpton T.J."/>
            <person name="Martin F."/>
            <person name="Spatafora J.W."/>
        </authorList>
    </citation>
    <scope>NUCLEOTIDE SEQUENCE [LARGE SCALE GENOMIC DNA]</scope>
    <source>
        <strain evidence="7 8">OSC145934</strain>
    </source>
</reference>
<dbReference type="GO" id="GO:0030515">
    <property type="term" value="F:snoRNA binding"/>
    <property type="evidence" value="ECO:0007669"/>
    <property type="project" value="InterPro"/>
</dbReference>
<feature type="domain" description="U3 small nucleolar RNA-associated protein 6 N-terminal" evidence="6">
    <location>
        <begin position="12"/>
        <end position="85"/>
    </location>
</feature>
<protein>
    <recommendedName>
        <fullName evidence="6">U3 small nucleolar RNA-associated protein 6 N-terminal domain-containing protein</fullName>
    </recommendedName>
</protein>
<dbReference type="PANTHER" id="PTHR23271:SF1">
    <property type="entry name" value="U3 SMALL NUCLEOLAR RNA-ASSOCIATED PROTEIN 6 HOMOLOG"/>
    <property type="match status" value="1"/>
</dbReference>
<evidence type="ECO:0000256" key="2">
    <source>
        <dbReference type="ARBA" id="ARBA00010734"/>
    </source>
</evidence>
<dbReference type="Gene3D" id="1.25.40.10">
    <property type="entry name" value="Tetratricopeptide repeat domain"/>
    <property type="match status" value="1"/>
</dbReference>
<dbReference type="Pfam" id="PF08640">
    <property type="entry name" value="U3_assoc_6"/>
    <property type="match status" value="1"/>
</dbReference>
<dbReference type="GO" id="GO:0000462">
    <property type="term" value="P:maturation of SSU-rRNA from tricistronic rRNA transcript (SSU-rRNA, 5.8S rRNA, LSU-rRNA)"/>
    <property type="evidence" value="ECO:0007669"/>
    <property type="project" value="InterPro"/>
</dbReference>
<comment type="subcellular location">
    <subcellularLocation>
        <location evidence="1">Nucleus</location>
        <location evidence="1">Nucleolus</location>
    </subcellularLocation>
</comment>
<dbReference type="InterPro" id="IPR013949">
    <property type="entry name" value="Utp6"/>
</dbReference>
<evidence type="ECO:0000259" key="6">
    <source>
        <dbReference type="Pfam" id="PF08640"/>
    </source>
</evidence>
<organism evidence="7 8">
    <name type="scientific">Elaphomyces granulatus</name>
    <dbReference type="NCBI Taxonomy" id="519963"/>
    <lineage>
        <taxon>Eukaryota</taxon>
        <taxon>Fungi</taxon>
        <taxon>Dikarya</taxon>
        <taxon>Ascomycota</taxon>
        <taxon>Pezizomycotina</taxon>
        <taxon>Eurotiomycetes</taxon>
        <taxon>Eurotiomycetidae</taxon>
        <taxon>Eurotiales</taxon>
        <taxon>Elaphomycetaceae</taxon>
        <taxon>Elaphomyces</taxon>
    </lineage>
</organism>
<keyword evidence="8" id="KW-1185">Reference proteome</keyword>
<dbReference type="OrthoDB" id="28112at2759"/>
<dbReference type="EMBL" id="NPHW01002473">
    <property type="protein sequence ID" value="OXV11401.1"/>
    <property type="molecule type" value="Genomic_DNA"/>
</dbReference>
<dbReference type="SUPFAM" id="SSF48452">
    <property type="entry name" value="TPR-like"/>
    <property type="match status" value="1"/>
</dbReference>
<evidence type="ECO:0000256" key="1">
    <source>
        <dbReference type="ARBA" id="ARBA00004604"/>
    </source>
</evidence>
<evidence type="ECO:0000256" key="5">
    <source>
        <dbReference type="ARBA" id="ARBA00023242"/>
    </source>
</evidence>
<keyword evidence="4" id="KW-0677">Repeat</keyword>
<keyword evidence="5" id="KW-0539">Nucleus</keyword>
<gene>
    <name evidence="7" type="ORF">Egran_00840</name>
</gene>
<dbReference type="SMART" id="SM00386">
    <property type="entry name" value="HAT"/>
    <property type="match status" value="3"/>
</dbReference>
<dbReference type="GO" id="GO:0034388">
    <property type="term" value="C:Pwp2p-containing subcomplex of 90S preribosome"/>
    <property type="evidence" value="ECO:0007669"/>
    <property type="project" value="TreeGrafter"/>
</dbReference>
<dbReference type="Proteomes" id="UP000243515">
    <property type="component" value="Unassembled WGS sequence"/>
</dbReference>
<comment type="similarity">
    <text evidence="2">Belongs to the UTP6 family.</text>
</comment>
<dbReference type="InterPro" id="IPR003107">
    <property type="entry name" value="HAT"/>
</dbReference>
<sequence>MTATSDKARFYLEKSVPELKEYEQKKIFSKEEILSITRKRSDFEHKLNARGSKPTDYARYVEYEMNLDLLRRKRVKRLGIKTAAHTGQRRIFFILTRATKKFHGDIALWVQYIEYARQQKAYKKLTQIFGDALRLHPANADLWIYAAKYALDEHADMTLARTYMQRGLRFCKNSKLLWIQYAKLELIYITKIALRRQVLGLDQNSNESAKEEAIDDLNDDMIPLPRITAEDVSPSLGKDDDVDHGALQNLQAAPVLSGAIPMAIFDAAMKEFNNDPAFGHDFFDMVLQFEEIPRLAKILEKVVEKLLATSPASHHTRICHIRIPAAGINVTSSDFPRAFGGSLGRLKQYPLDSSLAQEMIKWLRPLMEIETLDPALRTVVAATLRKSERAIQAPSR</sequence>
<proteinExistence type="inferred from homology"/>
<name>A0A232M4R1_9EURO</name>
<dbReference type="InterPro" id="IPR055347">
    <property type="entry name" value="UTP6_N"/>
</dbReference>